<dbReference type="OrthoDB" id="7061211at2"/>
<comment type="subcellular location">
    <subcellularLocation>
        <location evidence="8">Cell membrane</location>
        <topology evidence="8">Single-pass type II membrane protein</topology>
    </subcellularLocation>
    <text evidence="8">Localizes to the division septum.</text>
</comment>
<evidence type="ECO:0000313" key="9">
    <source>
        <dbReference type="EMBL" id="QCI16084.1"/>
    </source>
</evidence>
<evidence type="ECO:0000256" key="5">
    <source>
        <dbReference type="ARBA" id="ARBA00023054"/>
    </source>
</evidence>
<dbReference type="RefSeq" id="WP_158364645.1">
    <property type="nucleotide sequence ID" value="NZ_CP034900.1"/>
</dbReference>
<dbReference type="InterPro" id="IPR023081">
    <property type="entry name" value="Cell_div_FtsB"/>
</dbReference>
<dbReference type="GO" id="GO:0030428">
    <property type="term" value="C:cell septum"/>
    <property type="evidence" value="ECO:0007669"/>
    <property type="project" value="TreeGrafter"/>
</dbReference>
<reference evidence="9 10" key="2">
    <citation type="submission" date="2019-05" db="EMBL/GenBank/DDBJ databases">
        <title>Genome evolution of the obligate endosymbiont Buchnera aphidicola.</title>
        <authorList>
            <person name="Moran N.A."/>
        </authorList>
    </citation>
    <scope>NUCLEOTIDE SEQUENCE [LARGE SCALE GENOMIC DNA]</scope>
    <source>
        <strain evidence="9 10">Aar</strain>
    </source>
</reference>
<dbReference type="InterPro" id="IPR007060">
    <property type="entry name" value="FtsL/DivIC"/>
</dbReference>
<dbReference type="PANTHER" id="PTHR37485:SF1">
    <property type="entry name" value="CELL DIVISION PROTEIN FTSB"/>
    <property type="match status" value="1"/>
</dbReference>
<sequence length="77" mass="9356">MKTLKMFLLCLLIWLQYSLWFGKNGILDYIKIYKKVKIQKKNNDDLDIRNNQIMKDIENLNNHIQSNKQYDDTNKSF</sequence>
<dbReference type="Pfam" id="PF04977">
    <property type="entry name" value="DivIC"/>
    <property type="match status" value="1"/>
</dbReference>
<organism evidence="9 10">
    <name type="scientific">Buchnera aphidicola</name>
    <name type="common">Artemisaphis artemisicola</name>
    <dbReference type="NCBI Taxonomy" id="1241836"/>
    <lineage>
        <taxon>Bacteria</taxon>
        <taxon>Pseudomonadati</taxon>
        <taxon>Pseudomonadota</taxon>
        <taxon>Gammaproteobacteria</taxon>
        <taxon>Enterobacterales</taxon>
        <taxon>Erwiniaceae</taxon>
        <taxon>Buchnera</taxon>
    </lineage>
</organism>
<evidence type="ECO:0000256" key="6">
    <source>
        <dbReference type="ARBA" id="ARBA00023136"/>
    </source>
</evidence>
<keyword evidence="5" id="KW-0175">Coiled coil</keyword>
<protein>
    <recommendedName>
        <fullName evidence="8">Cell division protein FtsB</fullName>
    </recommendedName>
</protein>
<dbReference type="GO" id="GO:0032153">
    <property type="term" value="C:cell division site"/>
    <property type="evidence" value="ECO:0007669"/>
    <property type="project" value="UniProtKB-UniRule"/>
</dbReference>
<dbReference type="AlphaFoldDB" id="A0A4D6XLH7"/>
<evidence type="ECO:0000256" key="7">
    <source>
        <dbReference type="ARBA" id="ARBA00023306"/>
    </source>
</evidence>
<evidence type="ECO:0000256" key="3">
    <source>
        <dbReference type="ARBA" id="ARBA00022692"/>
    </source>
</evidence>
<keyword evidence="6 8" id="KW-0472">Membrane</keyword>
<dbReference type="PANTHER" id="PTHR37485">
    <property type="entry name" value="CELL DIVISION PROTEIN FTSB"/>
    <property type="match status" value="1"/>
</dbReference>
<feature type="topological domain" description="Cytoplasmic" evidence="8">
    <location>
        <begin position="1"/>
        <end position="3"/>
    </location>
</feature>
<keyword evidence="1 8" id="KW-1003">Cell membrane</keyword>
<name>A0A4D6XLH7_9GAMM</name>
<evidence type="ECO:0000256" key="8">
    <source>
        <dbReference type="HAMAP-Rule" id="MF_00599"/>
    </source>
</evidence>
<accession>A0A4D6XLH7</accession>
<dbReference type="Proteomes" id="UP000298654">
    <property type="component" value="Chromosome"/>
</dbReference>
<comment type="similarity">
    <text evidence="8">Belongs to the FtsB family.</text>
</comment>
<evidence type="ECO:0000256" key="1">
    <source>
        <dbReference type="ARBA" id="ARBA00022475"/>
    </source>
</evidence>
<dbReference type="HAMAP" id="MF_00599">
    <property type="entry name" value="FtsB"/>
    <property type="match status" value="1"/>
</dbReference>
<reference evidence="9 10" key="1">
    <citation type="submission" date="2018-12" db="EMBL/GenBank/DDBJ databases">
        <authorList>
            <person name="Chong R.A."/>
        </authorList>
    </citation>
    <scope>NUCLEOTIDE SEQUENCE [LARGE SCALE GENOMIC DNA]</scope>
    <source>
        <strain evidence="9 10">Aar</strain>
    </source>
</reference>
<keyword evidence="7 8" id="KW-0131">Cell cycle</keyword>
<comment type="function">
    <text evidence="8">Essential cell division protein. May link together the upstream cell division proteins, which are predominantly cytoplasmic, with the downstream cell division proteins, which are predominantly extracellular.</text>
</comment>
<dbReference type="EMBL" id="CP034900">
    <property type="protein sequence ID" value="QCI16084.1"/>
    <property type="molecule type" value="Genomic_DNA"/>
</dbReference>
<evidence type="ECO:0000256" key="2">
    <source>
        <dbReference type="ARBA" id="ARBA00022618"/>
    </source>
</evidence>
<keyword evidence="3 8" id="KW-0812">Transmembrane</keyword>
<evidence type="ECO:0000256" key="4">
    <source>
        <dbReference type="ARBA" id="ARBA00022989"/>
    </source>
</evidence>
<dbReference type="GO" id="GO:0043093">
    <property type="term" value="P:FtsZ-dependent cytokinesis"/>
    <property type="evidence" value="ECO:0007669"/>
    <property type="project" value="UniProtKB-UniRule"/>
</dbReference>
<dbReference type="GO" id="GO:0005886">
    <property type="term" value="C:plasma membrane"/>
    <property type="evidence" value="ECO:0007669"/>
    <property type="project" value="UniProtKB-SubCell"/>
</dbReference>
<keyword evidence="4 8" id="KW-1133">Transmembrane helix</keyword>
<evidence type="ECO:0000313" key="10">
    <source>
        <dbReference type="Proteomes" id="UP000298654"/>
    </source>
</evidence>
<keyword evidence="2 8" id="KW-0132">Cell division</keyword>
<feature type="topological domain" description="Extracellular" evidence="8">
    <location>
        <begin position="22"/>
        <end position="77"/>
    </location>
</feature>
<gene>
    <name evidence="8" type="primary">ftsB</name>
    <name evidence="9" type="ORF">D9V59_02120</name>
</gene>
<proteinExistence type="inferred from homology"/>